<evidence type="ECO:0000313" key="4">
    <source>
        <dbReference type="EMBL" id="PHM62435.1"/>
    </source>
</evidence>
<proteinExistence type="predicted"/>
<sequence>MEKYISAVCEEVSSILFVDKSEINENSSLINELGADSLDVIDLSFNLGKKFKITMPTKSLFSHVQDTVSESIINQLLIGDVLTEEGKGLLAFSCYNYTSEQLESIHTLGDLFGETNVHNWASLCKSICESNVENADDIILTEIKKYCHDILIKS</sequence>
<accession>A0A2D0KGI7</accession>
<keyword evidence="5" id="KW-1185">Reference proteome</keyword>
<dbReference type="PROSITE" id="PS00012">
    <property type="entry name" value="PHOSPHOPANTETHEINE"/>
    <property type="match status" value="1"/>
</dbReference>
<comment type="caution">
    <text evidence="4">The sequence shown here is derived from an EMBL/GenBank/DDBJ whole genome shotgun (WGS) entry which is preliminary data.</text>
</comment>
<dbReference type="RefSeq" id="WP_167383240.1">
    <property type="nucleotide sequence ID" value="NZ_NJAK01000001.1"/>
</dbReference>
<dbReference type="PROSITE" id="PS50075">
    <property type="entry name" value="CARRIER"/>
    <property type="match status" value="1"/>
</dbReference>
<dbReference type="SUPFAM" id="SSF47336">
    <property type="entry name" value="ACP-like"/>
    <property type="match status" value="1"/>
</dbReference>
<evidence type="ECO:0000259" key="3">
    <source>
        <dbReference type="PROSITE" id="PS50075"/>
    </source>
</evidence>
<keyword evidence="1" id="KW-0596">Phosphopantetheine</keyword>
<protein>
    <submittedName>
        <fullName evidence="4">Acyl carrier protein</fullName>
    </submittedName>
</protein>
<dbReference type="InterPro" id="IPR009081">
    <property type="entry name" value="PP-bd_ACP"/>
</dbReference>
<name>A0A2D0KGI7_9GAMM</name>
<reference evidence="4 5" key="1">
    <citation type="journal article" date="2017" name="Nat. Microbiol.">
        <title>Natural product diversity associated with the nematode symbionts Photorhabdus and Xenorhabdus.</title>
        <authorList>
            <person name="Tobias N.J."/>
            <person name="Wolff H."/>
            <person name="Djahanschiri B."/>
            <person name="Grundmann F."/>
            <person name="Kronenwerth M."/>
            <person name="Shi Y.M."/>
            <person name="Simonyi S."/>
            <person name="Grun P."/>
            <person name="Shapiro-Ilan D."/>
            <person name="Pidot S.J."/>
            <person name="Stinear T.P."/>
            <person name="Ebersberger I."/>
            <person name="Bode H.B."/>
        </authorList>
    </citation>
    <scope>NUCLEOTIDE SEQUENCE [LARGE SCALE GENOMIC DNA]</scope>
    <source>
        <strain evidence="4 5">DSM 22670</strain>
    </source>
</reference>
<dbReference type="EMBL" id="NJAK01000001">
    <property type="protein sequence ID" value="PHM62435.1"/>
    <property type="molecule type" value="Genomic_DNA"/>
</dbReference>
<dbReference type="Gene3D" id="1.10.1200.10">
    <property type="entry name" value="ACP-like"/>
    <property type="match status" value="1"/>
</dbReference>
<keyword evidence="2" id="KW-0597">Phosphoprotein</keyword>
<evidence type="ECO:0000256" key="1">
    <source>
        <dbReference type="ARBA" id="ARBA00022450"/>
    </source>
</evidence>
<dbReference type="InterPro" id="IPR006162">
    <property type="entry name" value="Ppantetheine_attach_site"/>
</dbReference>
<feature type="domain" description="Carrier" evidence="3">
    <location>
        <begin position="1"/>
        <end position="77"/>
    </location>
</feature>
<evidence type="ECO:0000256" key="2">
    <source>
        <dbReference type="ARBA" id="ARBA00022553"/>
    </source>
</evidence>
<dbReference type="Proteomes" id="UP000222168">
    <property type="component" value="Unassembled WGS sequence"/>
</dbReference>
<dbReference type="InterPro" id="IPR036736">
    <property type="entry name" value="ACP-like_sf"/>
</dbReference>
<dbReference type="Pfam" id="PF00550">
    <property type="entry name" value="PP-binding"/>
    <property type="match status" value="1"/>
</dbReference>
<organism evidence="4 5">
    <name type="scientific">Xenorhabdus ishibashii</name>
    <dbReference type="NCBI Taxonomy" id="1034471"/>
    <lineage>
        <taxon>Bacteria</taxon>
        <taxon>Pseudomonadati</taxon>
        <taxon>Pseudomonadota</taxon>
        <taxon>Gammaproteobacteria</taxon>
        <taxon>Enterobacterales</taxon>
        <taxon>Morganellaceae</taxon>
        <taxon>Xenorhabdus</taxon>
    </lineage>
</organism>
<evidence type="ECO:0000313" key="5">
    <source>
        <dbReference type="Proteomes" id="UP000222168"/>
    </source>
</evidence>
<gene>
    <name evidence="4" type="ORF">Xish_01637</name>
</gene>
<dbReference type="AlphaFoldDB" id="A0A2D0KGI7"/>